<proteinExistence type="predicted"/>
<protein>
    <submittedName>
        <fullName evidence="1">Uncharacterized protein</fullName>
    </submittedName>
</protein>
<comment type="caution">
    <text evidence="1">The sequence shown here is derived from an EMBL/GenBank/DDBJ whole genome shotgun (WGS) entry which is preliminary data.</text>
</comment>
<evidence type="ECO:0000313" key="2">
    <source>
        <dbReference type="Proteomes" id="UP001162162"/>
    </source>
</evidence>
<organism evidence="1 2">
    <name type="scientific">Aromia moschata</name>
    <dbReference type="NCBI Taxonomy" id="1265417"/>
    <lineage>
        <taxon>Eukaryota</taxon>
        <taxon>Metazoa</taxon>
        <taxon>Ecdysozoa</taxon>
        <taxon>Arthropoda</taxon>
        <taxon>Hexapoda</taxon>
        <taxon>Insecta</taxon>
        <taxon>Pterygota</taxon>
        <taxon>Neoptera</taxon>
        <taxon>Endopterygota</taxon>
        <taxon>Coleoptera</taxon>
        <taxon>Polyphaga</taxon>
        <taxon>Cucujiformia</taxon>
        <taxon>Chrysomeloidea</taxon>
        <taxon>Cerambycidae</taxon>
        <taxon>Cerambycinae</taxon>
        <taxon>Callichromatini</taxon>
        <taxon>Aromia</taxon>
    </lineage>
</organism>
<evidence type="ECO:0000313" key="1">
    <source>
        <dbReference type="EMBL" id="KAJ8943833.1"/>
    </source>
</evidence>
<keyword evidence="2" id="KW-1185">Reference proteome</keyword>
<dbReference type="Proteomes" id="UP001162162">
    <property type="component" value="Unassembled WGS sequence"/>
</dbReference>
<name>A0AAV8XZW7_9CUCU</name>
<dbReference type="AlphaFoldDB" id="A0AAV8XZW7"/>
<gene>
    <name evidence="1" type="ORF">NQ318_020905</name>
</gene>
<dbReference type="EMBL" id="JAPWTK010000275">
    <property type="protein sequence ID" value="KAJ8943833.1"/>
    <property type="molecule type" value="Genomic_DNA"/>
</dbReference>
<reference evidence="1" key="1">
    <citation type="journal article" date="2023" name="Insect Mol. Biol.">
        <title>Genome sequencing provides insights into the evolution of gene families encoding plant cell wall-degrading enzymes in longhorned beetles.</title>
        <authorList>
            <person name="Shin N.R."/>
            <person name="Okamura Y."/>
            <person name="Kirsch R."/>
            <person name="Pauchet Y."/>
        </authorList>
    </citation>
    <scope>NUCLEOTIDE SEQUENCE</scope>
    <source>
        <strain evidence="1">AMC_N1</strain>
    </source>
</reference>
<sequence length="364" mass="39633">MSKILTNQSVSSLNTTEAKTLVSSNTQQVPPISSVLMKDPKNNGIFISVQNLQQGVSVSENKGNPLKCKENTQQISSILNIQNLQHRSTNANILLNTTEKSVSQVPSLSNIVTTDPKGNTGVIIGNIQNLPSTSHSFITASSANQSMGTISSNWTSPNLVANPNLVYVMNPINSTPILSAIPTEPQPTYVSDSSNIAYFIMPTNNATDNVTNANFVGQRSQAAKMNMTFSEGSQYLGQVNQLSTFSVSEQNNMVCSLPQPMNLLAHKNTPQFPANQSNKTVITQNTLVKILPKPGFTKFIEGFLNTALDVSFKNYNSFHSPLMRSGKVMVINIAWVLNFILAKVIQVIKVIKIISNINVTYVIK</sequence>
<accession>A0AAV8XZW7</accession>
<feature type="non-terminal residue" evidence="1">
    <location>
        <position position="364"/>
    </location>
</feature>